<keyword evidence="2" id="KW-1185">Reference proteome</keyword>
<dbReference type="SUPFAM" id="SSF81853">
    <property type="entry name" value="Family 10 polysaccharide lyase"/>
    <property type="match status" value="1"/>
</dbReference>
<comment type="caution">
    <text evidence="1">The sequence shown here is derived from an EMBL/GenBank/DDBJ whole genome shotgun (WGS) entry which is preliminary data.</text>
</comment>
<dbReference type="Proteomes" id="UP001188597">
    <property type="component" value="Unassembled WGS sequence"/>
</dbReference>
<dbReference type="GO" id="GO:0005811">
    <property type="term" value="C:lipid droplet"/>
    <property type="evidence" value="ECO:0007669"/>
    <property type="project" value="InterPro"/>
</dbReference>
<dbReference type="GO" id="GO:0016104">
    <property type="term" value="P:triterpenoid biosynthetic process"/>
    <property type="evidence" value="ECO:0007669"/>
    <property type="project" value="InterPro"/>
</dbReference>
<sequence length="98" mass="11866">MFHATYFSTTERGSDIRKFRCLQRKCHRRYFYDFLSKRRIDLKKKRKKNFRYTECTSAEIQSLRLFMELYPGHRGKEIEASIEKGARFIESRQLADGS</sequence>
<name>A0AA89B026_9ASTE</name>
<organism evidence="1 2">
    <name type="scientific">Escallonia herrerae</name>
    <dbReference type="NCBI Taxonomy" id="1293975"/>
    <lineage>
        <taxon>Eukaryota</taxon>
        <taxon>Viridiplantae</taxon>
        <taxon>Streptophyta</taxon>
        <taxon>Embryophyta</taxon>
        <taxon>Tracheophyta</taxon>
        <taxon>Spermatophyta</taxon>
        <taxon>Magnoliopsida</taxon>
        <taxon>eudicotyledons</taxon>
        <taxon>Gunneridae</taxon>
        <taxon>Pentapetalae</taxon>
        <taxon>asterids</taxon>
        <taxon>campanulids</taxon>
        <taxon>Escalloniales</taxon>
        <taxon>Escalloniaceae</taxon>
        <taxon>Escallonia</taxon>
    </lineage>
</organism>
<dbReference type="PANTHER" id="PTHR11764">
    <property type="entry name" value="TERPENE CYCLASE/MUTASE FAMILY MEMBER"/>
    <property type="match status" value="1"/>
</dbReference>
<protein>
    <submittedName>
        <fullName evidence="1">Uncharacterized protein</fullName>
    </submittedName>
</protein>
<dbReference type="EMBL" id="JAVXUP010000828">
    <property type="protein sequence ID" value="KAK3020177.1"/>
    <property type="molecule type" value="Genomic_DNA"/>
</dbReference>
<gene>
    <name evidence="1" type="ORF">RJ639_046985</name>
</gene>
<dbReference type="PANTHER" id="PTHR11764:SF44">
    <property type="entry name" value="LANOSTEROL SYNTHASE"/>
    <property type="match status" value="1"/>
</dbReference>
<dbReference type="InterPro" id="IPR018333">
    <property type="entry name" value="Squalene_cyclase"/>
</dbReference>
<reference evidence="1" key="1">
    <citation type="submission" date="2022-12" db="EMBL/GenBank/DDBJ databases">
        <title>Draft genome assemblies for two species of Escallonia (Escalloniales).</title>
        <authorList>
            <person name="Chanderbali A."/>
            <person name="Dervinis C."/>
            <person name="Anghel I."/>
            <person name="Soltis D."/>
            <person name="Soltis P."/>
            <person name="Zapata F."/>
        </authorList>
    </citation>
    <scope>NUCLEOTIDE SEQUENCE</scope>
    <source>
        <strain evidence="1">UCBG64.0493</strain>
        <tissue evidence="1">Leaf</tissue>
    </source>
</reference>
<evidence type="ECO:0000313" key="1">
    <source>
        <dbReference type="EMBL" id="KAK3020177.1"/>
    </source>
</evidence>
<dbReference type="Gene3D" id="1.50.10.20">
    <property type="match status" value="1"/>
</dbReference>
<evidence type="ECO:0000313" key="2">
    <source>
        <dbReference type="Proteomes" id="UP001188597"/>
    </source>
</evidence>
<feature type="non-terminal residue" evidence="1">
    <location>
        <position position="98"/>
    </location>
</feature>
<dbReference type="AlphaFoldDB" id="A0AA89B026"/>
<accession>A0AA89B026</accession>
<proteinExistence type="predicted"/>
<dbReference type="GO" id="GO:0016866">
    <property type="term" value="F:intramolecular transferase activity"/>
    <property type="evidence" value="ECO:0007669"/>
    <property type="project" value="InterPro"/>
</dbReference>